<protein>
    <recommendedName>
        <fullName evidence="1">N-acetyltransferase domain-containing protein</fullName>
    </recommendedName>
</protein>
<dbReference type="GO" id="GO:0016747">
    <property type="term" value="F:acyltransferase activity, transferring groups other than amino-acyl groups"/>
    <property type="evidence" value="ECO:0007669"/>
    <property type="project" value="InterPro"/>
</dbReference>
<dbReference type="RefSeq" id="WP_014808950.1">
    <property type="nucleotide sequence ID" value="NC_018025.1"/>
</dbReference>
<dbReference type="EMBL" id="CP003360">
    <property type="protein sequence ID" value="AFM23797.1"/>
    <property type="molecule type" value="Genomic_DNA"/>
</dbReference>
<proteinExistence type="predicted"/>
<evidence type="ECO:0000313" key="2">
    <source>
        <dbReference type="EMBL" id="AFM23797.1"/>
    </source>
</evidence>
<dbReference type="STRING" id="706587.Desti_1083"/>
<evidence type="ECO:0000313" key="3">
    <source>
        <dbReference type="Proteomes" id="UP000006055"/>
    </source>
</evidence>
<dbReference type="eggNOG" id="COG0456">
    <property type="taxonomic scope" value="Bacteria"/>
</dbReference>
<dbReference type="KEGG" id="dti:Desti_1083"/>
<dbReference type="InterPro" id="IPR016181">
    <property type="entry name" value="Acyl_CoA_acyltransferase"/>
</dbReference>
<accession>I4C2K6</accession>
<dbReference type="HOGENOM" id="CLU_1089518_0_0_7"/>
<name>I4C2K6_DESTA</name>
<dbReference type="InterPro" id="IPR000182">
    <property type="entry name" value="GNAT_dom"/>
</dbReference>
<dbReference type="Gene3D" id="3.40.630.30">
    <property type="match status" value="1"/>
</dbReference>
<gene>
    <name evidence="2" type="ordered locus">Desti_1083</name>
</gene>
<dbReference type="SUPFAM" id="SSF55729">
    <property type="entry name" value="Acyl-CoA N-acyltransferases (Nat)"/>
    <property type="match status" value="1"/>
</dbReference>
<keyword evidence="3" id="KW-1185">Reference proteome</keyword>
<sequence>MGDENHLVNQDFVSYYSLEESKRFACEVYRYILEGSDPSLMLEQIQKDRADLAIVRIPTAQSELLQPLGAMCQTSVLADCLVVYSRDNLKVGRPRPLKNPLELRKAEISDFPFLDRLTAEIFAGYRNHYNKNPRLSDFNLVEGYQEWVRLHVTTDNKRCFIAYLDNEPCAFAAIKIDETDSQWVLGGIIPKFQAKGMYRDLIRFTVGLFMDEKSPLTVLSTQLEHLAVQRVWVSEGFFLTRSYYTIHLNSVR</sequence>
<organism evidence="2 3">
    <name type="scientific">Desulfomonile tiedjei (strain ATCC 49306 / DSM 6799 / DCB-1)</name>
    <dbReference type="NCBI Taxonomy" id="706587"/>
    <lineage>
        <taxon>Bacteria</taxon>
        <taxon>Pseudomonadati</taxon>
        <taxon>Thermodesulfobacteriota</taxon>
        <taxon>Desulfomonilia</taxon>
        <taxon>Desulfomonilales</taxon>
        <taxon>Desulfomonilaceae</taxon>
        <taxon>Desulfomonile</taxon>
    </lineage>
</organism>
<dbReference type="AlphaFoldDB" id="I4C2K6"/>
<dbReference type="Proteomes" id="UP000006055">
    <property type="component" value="Chromosome"/>
</dbReference>
<dbReference type="OrthoDB" id="9774179at2"/>
<dbReference type="PROSITE" id="PS51186">
    <property type="entry name" value="GNAT"/>
    <property type="match status" value="1"/>
</dbReference>
<evidence type="ECO:0000259" key="1">
    <source>
        <dbReference type="PROSITE" id="PS51186"/>
    </source>
</evidence>
<feature type="domain" description="N-acetyltransferase" evidence="1">
    <location>
        <begin position="101"/>
        <end position="252"/>
    </location>
</feature>
<reference evidence="3" key="1">
    <citation type="submission" date="2012-06" db="EMBL/GenBank/DDBJ databases">
        <title>Complete sequence of chromosome of Desulfomonile tiedjei DSM 6799.</title>
        <authorList>
            <person name="Lucas S."/>
            <person name="Copeland A."/>
            <person name="Lapidus A."/>
            <person name="Glavina del Rio T."/>
            <person name="Dalin E."/>
            <person name="Tice H."/>
            <person name="Bruce D."/>
            <person name="Goodwin L."/>
            <person name="Pitluck S."/>
            <person name="Peters L."/>
            <person name="Ovchinnikova G."/>
            <person name="Zeytun A."/>
            <person name="Lu M."/>
            <person name="Kyrpides N."/>
            <person name="Mavromatis K."/>
            <person name="Ivanova N."/>
            <person name="Brettin T."/>
            <person name="Detter J.C."/>
            <person name="Han C."/>
            <person name="Larimer F."/>
            <person name="Land M."/>
            <person name="Hauser L."/>
            <person name="Markowitz V."/>
            <person name="Cheng J.-F."/>
            <person name="Hugenholtz P."/>
            <person name="Woyke T."/>
            <person name="Wu D."/>
            <person name="Spring S."/>
            <person name="Schroeder M."/>
            <person name="Brambilla E."/>
            <person name="Klenk H.-P."/>
            <person name="Eisen J.A."/>
        </authorList>
    </citation>
    <scope>NUCLEOTIDE SEQUENCE [LARGE SCALE GENOMIC DNA]</scope>
    <source>
        <strain evidence="3">ATCC 49306 / DSM 6799 / DCB-1</strain>
    </source>
</reference>